<comment type="caution">
    <text evidence="14">The sequence shown here is derived from an EMBL/GenBank/DDBJ whole genome shotgun (WGS) entry which is preliminary data.</text>
</comment>
<dbReference type="SUPFAM" id="SSF48452">
    <property type="entry name" value="TPR-like"/>
    <property type="match status" value="1"/>
</dbReference>
<dbReference type="GO" id="GO:0000139">
    <property type="term" value="C:Golgi membrane"/>
    <property type="evidence" value="ECO:0007669"/>
    <property type="project" value="UniProtKB-SubCell"/>
</dbReference>
<dbReference type="PANTHER" id="PTHR10805">
    <property type="entry name" value="COATOMER SUBUNIT EPSILON"/>
    <property type="match status" value="1"/>
</dbReference>
<keyword evidence="12 13" id="KW-0968">Cytoplasmic vesicle</keyword>
<dbReference type="GO" id="GO:0015031">
    <property type="term" value="P:protein transport"/>
    <property type="evidence" value="ECO:0007669"/>
    <property type="project" value="UniProtKB-UniRule"/>
</dbReference>
<dbReference type="PANTHER" id="PTHR10805:SF0">
    <property type="entry name" value="COATOMER SUBUNIT EPSILON"/>
    <property type="match status" value="1"/>
</dbReference>
<dbReference type="InterPro" id="IPR006822">
    <property type="entry name" value="Coatomer_esu"/>
</dbReference>
<keyword evidence="7 13" id="KW-0963">Cytoplasm</keyword>
<comment type="subcellular location">
    <subcellularLocation>
        <location evidence="2">Cytoplasmic vesicle</location>
        <location evidence="2">COPI-coated vesicle membrane</location>
        <topology evidence="2">Peripheral membrane protein</topology>
        <orientation evidence="2">Cytoplasmic side</orientation>
    </subcellularLocation>
    <subcellularLocation>
        <location evidence="1">Golgi apparatus membrane</location>
        <topology evidence="1">Peripheral membrane protein</topology>
        <orientation evidence="1">Cytoplasmic side</orientation>
    </subcellularLocation>
</comment>
<evidence type="ECO:0000313" key="15">
    <source>
        <dbReference type="Proteomes" id="UP001497525"/>
    </source>
</evidence>
<gene>
    <name evidence="14" type="ORF">CDAUBV1_LOCUS10369</name>
</gene>
<dbReference type="Gene3D" id="1.25.40.10">
    <property type="entry name" value="Tetratricopeptide repeat domain"/>
    <property type="match status" value="1"/>
</dbReference>
<sequence length="297" mass="33280">MECVELVDAFQAYLLGNFQIALKSLQKLKAPNPDVQLKADILTYRIYIAQKKYGIVLDEITEDSESIELSLVRLLAEYFTNPDNPDILKKVDKVLAGNLNADDETSLIIGATIYMNARMFEAALKLLHQGHDINCNALTVQCLMSINRYDLAGKVVRRMQVSDEDALACQLTTALFYLSKGGEQLQEALHIYEELREKYGSTPVVLNGQAAALIGMNRWEDAECLLQEALDADSNNPDTIINMIMVSQHLGKPAETIHRLMSELKDCNKNHPFLLDYAAKEEEFSRCAQQYAPSVSS</sequence>
<comment type="function">
    <text evidence="13">The coatomer is a cytosolic protein complex that binds to dilysine motifs and reversibly associates with Golgi non-clathrin-coated vesicles, which further mediate biosynthetic protein transport from the ER, via the Golgi up to the trans Golgi network. The coatomer complex is required for budding from Golgi membranes, and is essential for the retrograde Golgi-to-ER transport of dilysine-tagged proteins.</text>
</comment>
<keyword evidence="9 13" id="KW-0653">Protein transport</keyword>
<dbReference type="GO" id="GO:0030126">
    <property type="term" value="C:COPI vesicle coat"/>
    <property type="evidence" value="ECO:0007669"/>
    <property type="project" value="TreeGrafter"/>
</dbReference>
<evidence type="ECO:0000256" key="13">
    <source>
        <dbReference type="PIRNR" id="PIRNR016478"/>
    </source>
</evidence>
<evidence type="ECO:0000256" key="9">
    <source>
        <dbReference type="ARBA" id="ARBA00022927"/>
    </source>
</evidence>
<keyword evidence="11 13" id="KW-0472">Membrane</keyword>
<comment type="similarity">
    <text evidence="3 13">Belongs to the COPE family.</text>
</comment>
<evidence type="ECO:0000256" key="2">
    <source>
        <dbReference type="ARBA" id="ARBA00004347"/>
    </source>
</evidence>
<evidence type="ECO:0000256" key="10">
    <source>
        <dbReference type="ARBA" id="ARBA00023034"/>
    </source>
</evidence>
<dbReference type="GO" id="GO:0006891">
    <property type="term" value="P:intra-Golgi vesicle-mediated transport"/>
    <property type="evidence" value="ECO:0007669"/>
    <property type="project" value="TreeGrafter"/>
</dbReference>
<accession>A0AAV2TIW4</accession>
<dbReference type="EMBL" id="CAXLJL010000301">
    <property type="protein sequence ID" value="CAL5136306.1"/>
    <property type="molecule type" value="Genomic_DNA"/>
</dbReference>
<evidence type="ECO:0000256" key="1">
    <source>
        <dbReference type="ARBA" id="ARBA00004255"/>
    </source>
</evidence>
<name>A0AAV2TIW4_CALDB</name>
<evidence type="ECO:0000256" key="7">
    <source>
        <dbReference type="ARBA" id="ARBA00022490"/>
    </source>
</evidence>
<evidence type="ECO:0000256" key="11">
    <source>
        <dbReference type="ARBA" id="ARBA00023136"/>
    </source>
</evidence>
<dbReference type="Pfam" id="PF04733">
    <property type="entry name" value="Coatomer_E"/>
    <property type="match status" value="1"/>
</dbReference>
<dbReference type="GO" id="GO:0006890">
    <property type="term" value="P:retrograde vesicle-mediated transport, Golgi to endoplasmic reticulum"/>
    <property type="evidence" value="ECO:0007669"/>
    <property type="project" value="UniProtKB-UniRule"/>
</dbReference>
<keyword evidence="10 13" id="KW-0333">Golgi apparatus</keyword>
<dbReference type="PIRSF" id="PIRSF016478">
    <property type="entry name" value="Coatomer_esu"/>
    <property type="match status" value="1"/>
</dbReference>
<dbReference type="GO" id="GO:0006888">
    <property type="term" value="P:endoplasmic reticulum to Golgi vesicle-mediated transport"/>
    <property type="evidence" value="ECO:0007669"/>
    <property type="project" value="TreeGrafter"/>
</dbReference>
<evidence type="ECO:0000256" key="12">
    <source>
        <dbReference type="ARBA" id="ARBA00023329"/>
    </source>
</evidence>
<keyword evidence="8 13" id="KW-0931">ER-Golgi transport</keyword>
<dbReference type="Proteomes" id="UP001497525">
    <property type="component" value="Unassembled WGS sequence"/>
</dbReference>
<keyword evidence="6 13" id="KW-0813">Transport</keyword>
<evidence type="ECO:0000256" key="8">
    <source>
        <dbReference type="ARBA" id="ARBA00022892"/>
    </source>
</evidence>
<dbReference type="AlphaFoldDB" id="A0AAV2TIW4"/>
<organism evidence="14 15">
    <name type="scientific">Calicophoron daubneyi</name>
    <name type="common">Rumen fluke</name>
    <name type="synonym">Paramphistomum daubneyi</name>
    <dbReference type="NCBI Taxonomy" id="300641"/>
    <lineage>
        <taxon>Eukaryota</taxon>
        <taxon>Metazoa</taxon>
        <taxon>Spiralia</taxon>
        <taxon>Lophotrochozoa</taxon>
        <taxon>Platyhelminthes</taxon>
        <taxon>Trematoda</taxon>
        <taxon>Digenea</taxon>
        <taxon>Plagiorchiida</taxon>
        <taxon>Pronocephalata</taxon>
        <taxon>Paramphistomoidea</taxon>
        <taxon>Paramphistomidae</taxon>
        <taxon>Calicophoron</taxon>
    </lineage>
</organism>
<evidence type="ECO:0000256" key="6">
    <source>
        <dbReference type="ARBA" id="ARBA00022448"/>
    </source>
</evidence>
<evidence type="ECO:0000313" key="14">
    <source>
        <dbReference type="EMBL" id="CAL5136306.1"/>
    </source>
</evidence>
<comment type="subunit">
    <text evidence="4">Oligomeric complex that consists of at least the alpha, beta, beta', gamma, delta, epsilon and zeta subunits.</text>
</comment>
<evidence type="ECO:0000256" key="4">
    <source>
        <dbReference type="ARBA" id="ARBA00011775"/>
    </source>
</evidence>
<dbReference type="InterPro" id="IPR011990">
    <property type="entry name" value="TPR-like_helical_dom_sf"/>
</dbReference>
<evidence type="ECO:0000256" key="3">
    <source>
        <dbReference type="ARBA" id="ARBA00008827"/>
    </source>
</evidence>
<evidence type="ECO:0000256" key="5">
    <source>
        <dbReference type="ARBA" id="ARBA00015828"/>
    </source>
</evidence>
<reference evidence="14" key="1">
    <citation type="submission" date="2024-06" db="EMBL/GenBank/DDBJ databases">
        <authorList>
            <person name="Liu X."/>
            <person name="Lenzi L."/>
            <person name="Haldenby T S."/>
            <person name="Uol C."/>
        </authorList>
    </citation>
    <scope>NUCLEOTIDE SEQUENCE</scope>
</reference>
<protein>
    <recommendedName>
        <fullName evidence="5 13">Coatomer subunit epsilon</fullName>
    </recommendedName>
</protein>
<proteinExistence type="inferred from homology"/>
<dbReference type="GO" id="GO:0005198">
    <property type="term" value="F:structural molecule activity"/>
    <property type="evidence" value="ECO:0007669"/>
    <property type="project" value="UniProtKB-UniRule"/>
</dbReference>